<evidence type="ECO:0000256" key="4">
    <source>
        <dbReference type="ARBA" id="ARBA00023163"/>
    </source>
</evidence>
<accession>A0A454JHS5</accession>
<keyword evidence="4" id="KW-0804">Transcription</keyword>
<evidence type="ECO:0000256" key="2">
    <source>
        <dbReference type="ARBA" id="ARBA00023015"/>
    </source>
</evidence>
<feature type="DNA-binding region" description="H-T-H motif" evidence="5">
    <location>
        <begin position="29"/>
        <end position="48"/>
    </location>
</feature>
<gene>
    <name evidence="7" type="ORF">EAY64_11220</name>
</gene>
<keyword evidence="1" id="KW-0678">Repressor</keyword>
<dbReference type="Gene3D" id="1.10.357.10">
    <property type="entry name" value="Tetracycline Repressor, domain 2"/>
    <property type="match status" value="1"/>
</dbReference>
<dbReference type="InterPro" id="IPR009057">
    <property type="entry name" value="Homeodomain-like_sf"/>
</dbReference>
<name>A0A454JHS5_9NEIS</name>
<dbReference type="InterPro" id="IPR001647">
    <property type="entry name" value="HTH_TetR"/>
</dbReference>
<evidence type="ECO:0000313" key="8">
    <source>
        <dbReference type="Proteomes" id="UP000274139"/>
    </source>
</evidence>
<dbReference type="PROSITE" id="PS50977">
    <property type="entry name" value="HTH_TETR_2"/>
    <property type="match status" value="1"/>
</dbReference>
<dbReference type="PANTHER" id="PTHR30055">
    <property type="entry name" value="HTH-TYPE TRANSCRIPTIONAL REGULATOR RUTR"/>
    <property type="match status" value="1"/>
</dbReference>
<evidence type="ECO:0000313" key="7">
    <source>
        <dbReference type="EMBL" id="RMC96965.1"/>
    </source>
</evidence>
<dbReference type="InterPro" id="IPR050109">
    <property type="entry name" value="HTH-type_TetR-like_transc_reg"/>
</dbReference>
<dbReference type="AlphaFoldDB" id="A0A454JHS5"/>
<dbReference type="PRINTS" id="PR00455">
    <property type="entry name" value="HTHTETR"/>
</dbReference>
<evidence type="ECO:0000256" key="1">
    <source>
        <dbReference type="ARBA" id="ARBA00022491"/>
    </source>
</evidence>
<dbReference type="SUPFAM" id="SSF46689">
    <property type="entry name" value="Homeodomain-like"/>
    <property type="match status" value="1"/>
</dbReference>
<dbReference type="RefSeq" id="WP_103524857.1">
    <property type="nucleotide sequence ID" value="NZ_JAIZDC010000008.1"/>
</dbReference>
<evidence type="ECO:0000256" key="5">
    <source>
        <dbReference type="PROSITE-ProRule" id="PRU00335"/>
    </source>
</evidence>
<reference evidence="7 8" key="1">
    <citation type="submission" date="2018-10" db="EMBL/GenBank/DDBJ databases">
        <title>Draft genome sequence of Aquitalea MWU14-2217 isolated from a wild cranberry bog in Provincetown, Massachusetts.</title>
        <authorList>
            <person name="Ebadzadsahrai G."/>
            <person name="Soby S."/>
        </authorList>
    </citation>
    <scope>NUCLEOTIDE SEQUENCE [LARGE SCALE GENOMIC DNA]</scope>
    <source>
        <strain evidence="7 8">MWU14-2217</strain>
    </source>
</reference>
<keyword evidence="8" id="KW-1185">Reference proteome</keyword>
<evidence type="ECO:0000259" key="6">
    <source>
        <dbReference type="PROSITE" id="PS50977"/>
    </source>
</evidence>
<protein>
    <submittedName>
        <fullName evidence="7">TetR/AcrR family transcriptional regulator</fullName>
    </submittedName>
</protein>
<organism evidence="7 8">
    <name type="scientific">Aquitalea palustris</name>
    <dbReference type="NCBI Taxonomy" id="2480983"/>
    <lineage>
        <taxon>Bacteria</taxon>
        <taxon>Pseudomonadati</taxon>
        <taxon>Pseudomonadota</taxon>
        <taxon>Betaproteobacteria</taxon>
        <taxon>Neisseriales</taxon>
        <taxon>Chromobacteriaceae</taxon>
        <taxon>Aquitalea</taxon>
    </lineage>
</organism>
<dbReference type="PANTHER" id="PTHR30055:SF222">
    <property type="entry name" value="REGULATORY PROTEIN"/>
    <property type="match status" value="1"/>
</dbReference>
<dbReference type="Pfam" id="PF00440">
    <property type="entry name" value="TetR_N"/>
    <property type="match status" value="1"/>
</dbReference>
<evidence type="ECO:0000256" key="3">
    <source>
        <dbReference type="ARBA" id="ARBA00023125"/>
    </source>
</evidence>
<dbReference type="OrthoDB" id="63332at2"/>
<sequence length="189" mass="20238">MALPRSEEKRIALLESAAAIMAAQGLGASTASIARGAGVAEGTLFRYFATKDVLYNALYTHLKLDLAAALRQHMAVHDSLDGQVRALWDAYIDWGVSNLSFFKTLNQLVVSDKVTAETRSTVASQLSDIKCIAQACSDNNGLTALPGGFADAVFMALAETTIQFVVRDPANGQAYKSAGFRVFWSGSVR</sequence>
<comment type="caution">
    <text evidence="7">The sequence shown here is derived from an EMBL/GenBank/DDBJ whole genome shotgun (WGS) entry which is preliminary data.</text>
</comment>
<feature type="domain" description="HTH tetR-type" evidence="6">
    <location>
        <begin position="7"/>
        <end position="66"/>
    </location>
</feature>
<dbReference type="GO" id="GO:0003677">
    <property type="term" value="F:DNA binding"/>
    <property type="evidence" value="ECO:0007669"/>
    <property type="project" value="UniProtKB-UniRule"/>
</dbReference>
<dbReference type="InterPro" id="IPR023772">
    <property type="entry name" value="DNA-bd_HTH_TetR-type_CS"/>
</dbReference>
<keyword evidence="2" id="KW-0805">Transcription regulation</keyword>
<dbReference type="Proteomes" id="UP000274139">
    <property type="component" value="Unassembled WGS sequence"/>
</dbReference>
<keyword evidence="3 5" id="KW-0238">DNA-binding</keyword>
<dbReference type="PROSITE" id="PS01081">
    <property type="entry name" value="HTH_TETR_1"/>
    <property type="match status" value="1"/>
</dbReference>
<proteinExistence type="predicted"/>
<dbReference type="EMBL" id="RFAR01000044">
    <property type="protein sequence ID" value="RMC96965.1"/>
    <property type="molecule type" value="Genomic_DNA"/>
</dbReference>